<dbReference type="InterPro" id="IPR000524">
    <property type="entry name" value="Tscrpt_reg_HTH_GntR"/>
</dbReference>
<dbReference type="Gene3D" id="1.10.10.10">
    <property type="entry name" value="Winged helix-like DNA-binding domain superfamily/Winged helix DNA-binding domain"/>
    <property type="match status" value="1"/>
</dbReference>
<evidence type="ECO:0000259" key="4">
    <source>
        <dbReference type="PROSITE" id="PS50949"/>
    </source>
</evidence>
<dbReference type="Proteomes" id="UP000660454">
    <property type="component" value="Unassembled WGS sequence"/>
</dbReference>
<keyword evidence="1" id="KW-0805">Transcription regulation</keyword>
<evidence type="ECO:0000256" key="1">
    <source>
        <dbReference type="ARBA" id="ARBA00023015"/>
    </source>
</evidence>
<feature type="domain" description="HTH gntR-type" evidence="4">
    <location>
        <begin position="11"/>
        <end position="79"/>
    </location>
</feature>
<dbReference type="SUPFAM" id="SSF46785">
    <property type="entry name" value="Winged helix' DNA-binding domain"/>
    <property type="match status" value="1"/>
</dbReference>
<organism evidence="5 6">
    <name type="scientific">Microbispora siamensis</name>
    <dbReference type="NCBI Taxonomy" id="564413"/>
    <lineage>
        <taxon>Bacteria</taxon>
        <taxon>Bacillati</taxon>
        <taxon>Actinomycetota</taxon>
        <taxon>Actinomycetes</taxon>
        <taxon>Streptosporangiales</taxon>
        <taxon>Streptosporangiaceae</taxon>
        <taxon>Microbispora</taxon>
    </lineage>
</organism>
<evidence type="ECO:0000313" key="5">
    <source>
        <dbReference type="EMBL" id="GIH59655.1"/>
    </source>
</evidence>
<dbReference type="Pfam" id="PF00392">
    <property type="entry name" value="GntR"/>
    <property type="match status" value="1"/>
</dbReference>
<dbReference type="EMBL" id="BOOF01000002">
    <property type="protein sequence ID" value="GIH59655.1"/>
    <property type="molecule type" value="Genomic_DNA"/>
</dbReference>
<comment type="caution">
    <text evidence="5">The sequence shown here is derived from an EMBL/GenBank/DDBJ whole genome shotgun (WGS) entry which is preliminary data.</text>
</comment>
<keyword evidence="6" id="KW-1185">Reference proteome</keyword>
<protein>
    <submittedName>
        <fullName evidence="5">GntR family transcriptional regulator</fullName>
    </submittedName>
</protein>
<proteinExistence type="predicted"/>
<gene>
    <name evidence="5" type="ORF">Msi02_04720</name>
</gene>
<evidence type="ECO:0000313" key="6">
    <source>
        <dbReference type="Proteomes" id="UP000660454"/>
    </source>
</evidence>
<dbReference type="PROSITE" id="PS50949">
    <property type="entry name" value="HTH_GNTR"/>
    <property type="match status" value="1"/>
</dbReference>
<evidence type="ECO:0000256" key="3">
    <source>
        <dbReference type="ARBA" id="ARBA00023163"/>
    </source>
</evidence>
<dbReference type="SMART" id="SM00345">
    <property type="entry name" value="HTH_GNTR"/>
    <property type="match status" value="1"/>
</dbReference>
<dbReference type="PANTHER" id="PTHR38445">
    <property type="entry name" value="HTH-TYPE TRANSCRIPTIONAL REPRESSOR YTRA"/>
    <property type="match status" value="1"/>
</dbReference>
<evidence type="ECO:0000256" key="2">
    <source>
        <dbReference type="ARBA" id="ARBA00023125"/>
    </source>
</evidence>
<keyword evidence="2" id="KW-0238">DNA-binding</keyword>
<dbReference type="RefSeq" id="WP_079313369.1">
    <property type="nucleotide sequence ID" value="NZ_BOOF01000002.1"/>
</dbReference>
<dbReference type="InterPro" id="IPR036388">
    <property type="entry name" value="WH-like_DNA-bd_sf"/>
</dbReference>
<accession>A0ABQ4GDZ2</accession>
<dbReference type="PANTHER" id="PTHR38445:SF7">
    <property type="entry name" value="GNTR-FAMILY TRANSCRIPTIONAL REGULATOR"/>
    <property type="match status" value="1"/>
</dbReference>
<name>A0ABQ4GDZ2_9ACTN</name>
<sequence>MLLTLDLNDPRPLHEQVAAAIRRAIGAGDVAPGDRLPPARDLAHALGVNANTVLRSLRDLRDEGLLEFRRGRGVSVLRRPDGREALRTRARDLLDEAARYGLTTDDVVALIKDVIKDLGEDPGDDSGKEMA</sequence>
<dbReference type="InterPro" id="IPR036390">
    <property type="entry name" value="WH_DNA-bd_sf"/>
</dbReference>
<keyword evidence="3" id="KW-0804">Transcription</keyword>
<reference evidence="5 6" key="1">
    <citation type="submission" date="2021-01" db="EMBL/GenBank/DDBJ databases">
        <title>Whole genome shotgun sequence of Microbispora siamensis NBRC 104113.</title>
        <authorList>
            <person name="Komaki H."/>
            <person name="Tamura T."/>
        </authorList>
    </citation>
    <scope>NUCLEOTIDE SEQUENCE [LARGE SCALE GENOMIC DNA]</scope>
    <source>
        <strain evidence="5 6">NBRC 104113</strain>
    </source>
</reference>